<reference evidence="1" key="1">
    <citation type="journal article" date="2023" name="IMA Fungus">
        <title>Comparative genomic study of the Penicillium genus elucidates a diverse pangenome and 15 lateral gene transfer events.</title>
        <authorList>
            <person name="Petersen C."/>
            <person name="Sorensen T."/>
            <person name="Nielsen M.R."/>
            <person name="Sondergaard T.E."/>
            <person name="Sorensen J.L."/>
            <person name="Fitzpatrick D.A."/>
            <person name="Frisvad J.C."/>
            <person name="Nielsen K.L."/>
        </authorList>
    </citation>
    <scope>NUCLEOTIDE SEQUENCE</scope>
    <source>
        <strain evidence="1">IBT 17514</strain>
    </source>
</reference>
<gene>
    <name evidence="1" type="ORF">N7493_009301</name>
</gene>
<name>A0AAD6MTC1_9EURO</name>
<protein>
    <submittedName>
        <fullName evidence="1">Uncharacterized protein</fullName>
    </submittedName>
</protein>
<evidence type="ECO:0000313" key="1">
    <source>
        <dbReference type="EMBL" id="KAJ5712833.1"/>
    </source>
</evidence>
<dbReference type="Proteomes" id="UP001215712">
    <property type="component" value="Unassembled WGS sequence"/>
</dbReference>
<reference evidence="1" key="2">
    <citation type="submission" date="2023-01" db="EMBL/GenBank/DDBJ databases">
        <authorList>
            <person name="Petersen C."/>
        </authorList>
    </citation>
    <scope>NUCLEOTIDE SEQUENCE</scope>
    <source>
        <strain evidence="1">IBT 17514</strain>
    </source>
</reference>
<dbReference type="AlphaFoldDB" id="A0AAD6MTC1"/>
<organism evidence="1 2">
    <name type="scientific">Penicillium malachiteum</name>
    <dbReference type="NCBI Taxonomy" id="1324776"/>
    <lineage>
        <taxon>Eukaryota</taxon>
        <taxon>Fungi</taxon>
        <taxon>Dikarya</taxon>
        <taxon>Ascomycota</taxon>
        <taxon>Pezizomycotina</taxon>
        <taxon>Eurotiomycetes</taxon>
        <taxon>Eurotiomycetidae</taxon>
        <taxon>Eurotiales</taxon>
        <taxon>Aspergillaceae</taxon>
        <taxon>Penicillium</taxon>
    </lineage>
</organism>
<keyword evidence="2" id="KW-1185">Reference proteome</keyword>
<dbReference type="EMBL" id="JAQJAN010000013">
    <property type="protein sequence ID" value="KAJ5712833.1"/>
    <property type="molecule type" value="Genomic_DNA"/>
</dbReference>
<accession>A0AAD6MTC1</accession>
<evidence type="ECO:0000313" key="2">
    <source>
        <dbReference type="Proteomes" id="UP001215712"/>
    </source>
</evidence>
<proteinExistence type="predicted"/>
<comment type="caution">
    <text evidence="1">The sequence shown here is derived from an EMBL/GenBank/DDBJ whole genome shotgun (WGS) entry which is preliminary data.</text>
</comment>
<sequence length="230" mass="24817">MMKPKMPIDGSKPLPRVLLISLSRESSFFGDLYGELLTGIRRAKATMQEAKSPEAAIHVLRTNPAPVIIIITDQALTLKEHAHVWNAILTSVRQGSTAVITGSFSSFARPSDLKPFFSKAGLPWEAGTYMRTTVALNPEAPGTDLARHLPLKYSQKALFLKNVAPSESWYMTNADSVLESHVFAPQSANTPGESPIVLGRVGEGRLGYVGDVNGEDSTQVVVVAMCGLLV</sequence>